<dbReference type="InterPro" id="IPR007110">
    <property type="entry name" value="Ig-like_dom"/>
</dbReference>
<dbReference type="InterPro" id="IPR043502">
    <property type="entry name" value="DNA/RNA_pol_sf"/>
</dbReference>
<dbReference type="Pfam" id="PF05380">
    <property type="entry name" value="Peptidase_A17"/>
    <property type="match status" value="1"/>
</dbReference>
<proteinExistence type="predicted"/>
<organism evidence="2 3">
    <name type="scientific">Spodoptera litura</name>
    <name type="common">Asian cotton leafworm</name>
    <dbReference type="NCBI Taxonomy" id="69820"/>
    <lineage>
        <taxon>Eukaryota</taxon>
        <taxon>Metazoa</taxon>
        <taxon>Ecdysozoa</taxon>
        <taxon>Arthropoda</taxon>
        <taxon>Hexapoda</taxon>
        <taxon>Insecta</taxon>
        <taxon>Pterygota</taxon>
        <taxon>Neoptera</taxon>
        <taxon>Endopterygota</taxon>
        <taxon>Lepidoptera</taxon>
        <taxon>Glossata</taxon>
        <taxon>Ditrysia</taxon>
        <taxon>Noctuoidea</taxon>
        <taxon>Noctuidae</taxon>
        <taxon>Amphipyrinae</taxon>
        <taxon>Spodoptera</taxon>
    </lineage>
</organism>
<protein>
    <submittedName>
        <fullName evidence="3">Uncharacterized protein LOC111356334</fullName>
    </submittedName>
</protein>
<dbReference type="GO" id="GO:0071897">
    <property type="term" value="P:DNA biosynthetic process"/>
    <property type="evidence" value="ECO:0007669"/>
    <property type="project" value="UniProtKB-ARBA"/>
</dbReference>
<dbReference type="OrthoDB" id="5987340at2759"/>
<dbReference type="PANTHER" id="PTHR47331">
    <property type="entry name" value="PHD-TYPE DOMAIN-CONTAINING PROTEIN"/>
    <property type="match status" value="1"/>
</dbReference>
<reference evidence="3" key="1">
    <citation type="submission" date="2025-08" db="UniProtKB">
        <authorList>
            <consortium name="RefSeq"/>
        </authorList>
    </citation>
    <scope>IDENTIFICATION</scope>
    <source>
        <strain evidence="3">Ishihara</strain>
        <tissue evidence="3">Whole body</tissue>
    </source>
</reference>
<dbReference type="SUPFAM" id="SSF56672">
    <property type="entry name" value="DNA/RNA polymerases"/>
    <property type="match status" value="1"/>
</dbReference>
<keyword evidence="2" id="KW-1185">Reference proteome</keyword>
<dbReference type="PROSITE" id="PS50835">
    <property type="entry name" value="IG_LIKE"/>
    <property type="match status" value="1"/>
</dbReference>
<dbReference type="InterPro" id="IPR008042">
    <property type="entry name" value="Retrotrans_Pao"/>
</dbReference>
<dbReference type="PANTHER" id="PTHR47331:SF4">
    <property type="entry name" value="PEPTIDASE S1 DOMAIN-CONTAINING PROTEIN"/>
    <property type="match status" value="1"/>
</dbReference>
<feature type="domain" description="Ig-like" evidence="1">
    <location>
        <begin position="283"/>
        <end position="382"/>
    </location>
</feature>
<evidence type="ECO:0000313" key="2">
    <source>
        <dbReference type="Proteomes" id="UP000301870"/>
    </source>
</evidence>
<evidence type="ECO:0000259" key="1">
    <source>
        <dbReference type="PROSITE" id="PS50835"/>
    </source>
</evidence>
<name>A0A9J7IT86_SPOLT</name>
<evidence type="ECO:0000313" key="3">
    <source>
        <dbReference type="RefSeq" id="XP_022826406.1"/>
    </source>
</evidence>
<dbReference type="RefSeq" id="XP_022826406.1">
    <property type="nucleotide sequence ID" value="XM_022970638.1"/>
</dbReference>
<dbReference type="GeneID" id="111356334"/>
<dbReference type="AlphaFoldDB" id="A0A9J7IT86"/>
<gene>
    <name evidence="3" type="primary">LOC111356334</name>
</gene>
<accession>A0A9J7IT86</accession>
<dbReference type="Proteomes" id="UP000301870">
    <property type="component" value="Chromosome 22"/>
</dbReference>
<sequence>MYRMVKVADSDTDFQRIVWRFDPSTPIQCYKLLRLTFGTACAPYLAVKVLHRLAELEEKKYPLAAKITKQCYYMDDLLAGCDTVDEAIKIYEEMNELMRSGGFELQKWSSNNYEFLEQIGKTESSDSSTVKLNDIIKVLGLRWNRKNDNFEYVVNLPESKNIVTKRQVLSEVARLYDPLGWIAPVVVKAKIFIQKLWKSGLGWDENLMDELLSEWLKYRQELIDFENLKIPRWINFTQECKRELHVFSDSSKSAFAAAVYIRVIDSSNRVHVHLLSAKTRVAPIIKEISIPRLELSGATLAAKLICEVSQVLEVPREHMYGWTDSTIVLAWLKGGSSRWATFVSNRVSTILNIMDYHQWGHVSSETNPADCASRGLKPRELSEHSLWWRGPHWLSEPTIPTESKLIEDTHEELRIQSLSVVAEVNEEFIWEDYSFNGSATRGKVETQ</sequence>
<dbReference type="KEGG" id="sliu:111356334"/>